<comment type="caution">
    <text evidence="2">The sequence shown here is derived from an EMBL/GenBank/DDBJ whole genome shotgun (WGS) entry which is preliminary data.</text>
</comment>
<feature type="compositionally biased region" description="Basic and acidic residues" evidence="1">
    <location>
        <begin position="199"/>
        <end position="215"/>
    </location>
</feature>
<feature type="compositionally biased region" description="Basic and acidic residues" evidence="1">
    <location>
        <begin position="26"/>
        <end position="35"/>
    </location>
</feature>
<dbReference type="Proteomes" id="UP001151752">
    <property type="component" value="Chromosome 3"/>
</dbReference>
<dbReference type="EMBL" id="JAPFFM010000017">
    <property type="protein sequence ID" value="KAJ6696368.1"/>
    <property type="molecule type" value="Genomic_DNA"/>
</dbReference>
<keyword evidence="3" id="KW-1185">Reference proteome</keyword>
<protein>
    <submittedName>
        <fullName evidence="2">TETRATRICOPEPTIDE REPEAT (TPR)-LIKE SUPERFAMILY PROTEIN</fullName>
    </submittedName>
</protein>
<dbReference type="AlphaFoldDB" id="A0A9Q0PXU7"/>
<gene>
    <name evidence="2" type="ORF">OIU74_015299</name>
</gene>
<evidence type="ECO:0000313" key="2">
    <source>
        <dbReference type="EMBL" id="KAJ6696368.1"/>
    </source>
</evidence>
<feature type="region of interest" description="Disordered" evidence="1">
    <location>
        <begin position="23"/>
        <end position="58"/>
    </location>
</feature>
<reference evidence="2" key="2">
    <citation type="journal article" date="2023" name="Int. J. Mol. Sci.">
        <title>De Novo Assembly and Annotation of 11 Diverse Shrub Willow (Salix) Genomes Reveals Novel Gene Organization in Sex-Linked Regions.</title>
        <authorList>
            <person name="Hyden B."/>
            <person name="Feng K."/>
            <person name="Yates T.B."/>
            <person name="Jawdy S."/>
            <person name="Cereghino C."/>
            <person name="Smart L.B."/>
            <person name="Muchero W."/>
        </authorList>
    </citation>
    <scope>NUCLEOTIDE SEQUENCE</scope>
    <source>
        <tissue evidence="2">Shoot tip</tissue>
    </source>
</reference>
<name>A0A9Q0PXU7_9ROSI</name>
<evidence type="ECO:0000313" key="3">
    <source>
        <dbReference type="Proteomes" id="UP001151752"/>
    </source>
</evidence>
<feature type="region of interest" description="Disordered" evidence="1">
    <location>
        <begin position="196"/>
        <end position="217"/>
    </location>
</feature>
<sequence length="250" mass="27278">MYLRCLRRKAMISLSLITNQVPDEVEGTHESETQPEKYGPGVEEISSSNQEKFTEKNASKLSAAAEPFNPGVCPLVHPLNPVSATSIHDATASQGMHVVPVAPPLARVPLRQTRRRRTLVRESGNEVQDCGAKKTASETEKAELARQILLSFIVKSVQNNIDGGSETPASKRFVSSENSSDAIANDSAIIKLVTQSSDGEPRKTPDVNKNNHDDGEGFIVVKNRRRSKQQFTNGVAGLYNQQQSLYAPVV</sequence>
<organism evidence="2 3">
    <name type="scientific">Salix koriyanagi</name>
    <dbReference type="NCBI Taxonomy" id="2511006"/>
    <lineage>
        <taxon>Eukaryota</taxon>
        <taxon>Viridiplantae</taxon>
        <taxon>Streptophyta</taxon>
        <taxon>Embryophyta</taxon>
        <taxon>Tracheophyta</taxon>
        <taxon>Spermatophyta</taxon>
        <taxon>Magnoliopsida</taxon>
        <taxon>eudicotyledons</taxon>
        <taxon>Gunneridae</taxon>
        <taxon>Pentapetalae</taxon>
        <taxon>rosids</taxon>
        <taxon>fabids</taxon>
        <taxon>Malpighiales</taxon>
        <taxon>Salicaceae</taxon>
        <taxon>Saliceae</taxon>
        <taxon>Salix</taxon>
    </lineage>
</organism>
<proteinExistence type="predicted"/>
<accession>A0A9Q0PXU7</accession>
<evidence type="ECO:0000256" key="1">
    <source>
        <dbReference type="SAM" id="MobiDB-lite"/>
    </source>
</evidence>
<reference evidence="2" key="1">
    <citation type="submission" date="2022-11" db="EMBL/GenBank/DDBJ databases">
        <authorList>
            <person name="Hyden B.L."/>
            <person name="Feng K."/>
            <person name="Yates T."/>
            <person name="Jawdy S."/>
            <person name="Smart L.B."/>
            <person name="Muchero W."/>
        </authorList>
    </citation>
    <scope>NUCLEOTIDE SEQUENCE</scope>
    <source>
        <tissue evidence="2">Shoot tip</tissue>
    </source>
</reference>